<dbReference type="AlphaFoldDB" id="A0A0J6GA85"/>
<evidence type="ECO:0000313" key="1">
    <source>
        <dbReference type="EMBL" id="SEE50498.1"/>
    </source>
</evidence>
<dbReference type="EMBL" id="FNUD01000002">
    <property type="protein sequence ID" value="SEE50498.1"/>
    <property type="molecule type" value="Genomic_DNA"/>
</dbReference>
<evidence type="ECO:0000313" key="2">
    <source>
        <dbReference type="Proteomes" id="UP000183613"/>
    </source>
</evidence>
<keyword evidence="2" id="KW-1185">Reference proteome</keyword>
<protein>
    <submittedName>
        <fullName evidence="1">Uncharacterized protein</fullName>
    </submittedName>
</protein>
<accession>A0A0J6GA85</accession>
<proteinExistence type="predicted"/>
<dbReference type="Proteomes" id="UP000183613">
    <property type="component" value="Unassembled WGS sequence"/>
</dbReference>
<dbReference type="RefSeq" id="WP_048361320.1">
    <property type="nucleotide sequence ID" value="NZ_FNUD01000002.1"/>
</dbReference>
<dbReference type="OrthoDB" id="7028938at2"/>
<name>A0A0J6GA85_PSEDM</name>
<gene>
    <name evidence="1" type="ORF">SAMN04489800_1040</name>
</gene>
<organism evidence="1 2">
    <name type="scientific">Pseudomonas deceptionensis</name>
    <dbReference type="NCBI Taxonomy" id="882211"/>
    <lineage>
        <taxon>Bacteria</taxon>
        <taxon>Pseudomonadati</taxon>
        <taxon>Pseudomonadota</taxon>
        <taxon>Gammaproteobacteria</taxon>
        <taxon>Pseudomonadales</taxon>
        <taxon>Pseudomonadaceae</taxon>
        <taxon>Pseudomonas</taxon>
    </lineage>
</organism>
<sequence length="93" mass="10242">MNRQGLSNMRVSSSHLQQGLFASLALLVTLVGGQQWGRWEQSPQPGTTVHHPVVAQQHFKAPGWAGSPGHYELAASDETQIANSQPEPQRWVF</sequence>
<dbReference type="PATRIC" id="fig|882211.3.peg.3657"/>
<reference evidence="1" key="1">
    <citation type="submission" date="2016-10" db="EMBL/GenBank/DDBJ databases">
        <authorList>
            <person name="Varghese N."/>
            <person name="Submissions S."/>
        </authorList>
    </citation>
    <scope>NUCLEOTIDE SEQUENCE [LARGE SCALE GENOMIC DNA]</scope>
    <source>
        <strain evidence="1">LMG 25555</strain>
    </source>
</reference>
<comment type="caution">
    <text evidence="1">The sequence shown here is derived from an EMBL/GenBank/DDBJ whole genome shotgun (WGS) entry which is preliminary data.</text>
</comment>